<gene>
    <name evidence="2" type="ORF">KsCSTR_33490</name>
    <name evidence="1" type="ORF">kuste4126</name>
</gene>
<organism evidence="1">
    <name type="scientific">Kuenenia stuttgartiensis</name>
    <dbReference type="NCBI Taxonomy" id="174633"/>
    <lineage>
        <taxon>Bacteria</taxon>
        <taxon>Pseudomonadati</taxon>
        <taxon>Planctomycetota</taxon>
        <taxon>Candidatus Brocadiia</taxon>
        <taxon>Candidatus Brocadiales</taxon>
        <taxon>Candidatus Brocadiaceae</taxon>
        <taxon>Candidatus Kuenenia</taxon>
    </lineage>
</organism>
<dbReference type="EMBL" id="CP049055">
    <property type="protein sequence ID" value="QII12728.1"/>
    <property type="molecule type" value="Genomic_DNA"/>
</dbReference>
<dbReference type="EMBL" id="CT573071">
    <property type="protein sequence ID" value="CAJ74888.1"/>
    <property type="molecule type" value="Genomic_DNA"/>
</dbReference>
<evidence type="ECO:0000313" key="3">
    <source>
        <dbReference type="Proteomes" id="UP000501926"/>
    </source>
</evidence>
<name>Q1Q4E5_KUEST</name>
<protein>
    <submittedName>
        <fullName evidence="1">Uncharacterized protein</fullName>
    </submittedName>
</protein>
<reference evidence="1" key="1">
    <citation type="journal article" date="2006" name="Nature">
        <title>Deciphering the evolution and metabolism of an anammox bacterium from a community genome.</title>
        <authorList>
            <person name="Strous M."/>
            <person name="Pelletier E."/>
            <person name="Mangenot S."/>
            <person name="Rattei T."/>
            <person name="Lehner A."/>
            <person name="Taylor M.W."/>
            <person name="Horn M."/>
            <person name="Daims H."/>
            <person name="Bartol-Mavel D."/>
            <person name="Wincker P."/>
            <person name="Barbe V."/>
            <person name="Fonknechten N."/>
            <person name="Vallenet D."/>
            <person name="Segurens B."/>
            <person name="Schenowitz-Truong C."/>
            <person name="Medigue C."/>
            <person name="Collingro A."/>
            <person name="Snel B."/>
            <person name="Dutilh B.E."/>
            <person name="OpDenCamp H.J.M."/>
            <person name="vanDerDrift C."/>
            <person name="Cirpus I."/>
            <person name="vanDePas-Schoonen K.T."/>
            <person name="Harhangi H.R."/>
            <person name="vanNiftrik L."/>
            <person name="Schmid M."/>
            <person name="Keltjens J."/>
            <person name="vanDeVossenberg J."/>
            <person name="Kartal B."/>
            <person name="Meier H."/>
            <person name="Frishman D."/>
            <person name="Huynen M.A."/>
            <person name="Mewes H."/>
            <person name="Weissenbach J."/>
            <person name="Jetten M.S.M."/>
            <person name="Wagner M."/>
            <person name="LePaslier D."/>
        </authorList>
    </citation>
    <scope>NUCLEOTIDE SEQUENCE</scope>
</reference>
<reference evidence="2 3" key="3">
    <citation type="submission" date="2020-02" db="EMBL/GenBank/DDBJ databases">
        <title>Newly sequenced genome of strain CSTR1 showed variability in Candidatus Kuenenia stuttgartiensis genomes.</title>
        <authorList>
            <person name="Ding C."/>
            <person name="Adrian L."/>
        </authorList>
    </citation>
    <scope>NUCLEOTIDE SEQUENCE [LARGE SCALE GENOMIC DNA]</scope>
    <source>
        <strain evidence="2 3">CSTR1</strain>
    </source>
</reference>
<evidence type="ECO:0000313" key="2">
    <source>
        <dbReference type="EMBL" id="QII12728.1"/>
    </source>
</evidence>
<evidence type="ECO:0000313" key="1">
    <source>
        <dbReference type="EMBL" id="CAJ74888.1"/>
    </source>
</evidence>
<proteinExistence type="predicted"/>
<accession>Q1Q4E5</accession>
<reference evidence="1" key="2">
    <citation type="submission" date="2006-01" db="EMBL/GenBank/DDBJ databases">
        <authorList>
            <person name="Genoscope"/>
        </authorList>
    </citation>
    <scope>NUCLEOTIDE SEQUENCE</scope>
</reference>
<dbReference type="Proteomes" id="UP000501926">
    <property type="component" value="Chromosome"/>
</dbReference>
<sequence length="46" mass="5556">MRQQSSFDPVCGAWERAFLFFQKTKVLRNYYKNLNFLRSYEGGQKC</sequence>
<dbReference type="AlphaFoldDB" id="Q1Q4E5"/>